<keyword evidence="1" id="KW-1133">Transmembrane helix</keyword>
<proteinExistence type="predicted"/>
<evidence type="ECO:0000313" key="2">
    <source>
        <dbReference type="EMBL" id="GJM64840.1"/>
    </source>
</evidence>
<dbReference type="Proteomes" id="UP001310022">
    <property type="component" value="Unassembled WGS sequence"/>
</dbReference>
<reference evidence="2 3" key="1">
    <citation type="submission" date="2021-12" db="EMBL/GenBank/DDBJ databases">
        <title>Genome sequencing of bacteria with rrn-lacking chromosome and rrn-plasmid.</title>
        <authorList>
            <person name="Anda M."/>
            <person name="Iwasaki W."/>
        </authorList>
    </citation>
    <scope>NUCLEOTIDE SEQUENCE [LARGE SCALE GENOMIC DNA]</scope>
    <source>
        <strain evidence="2 3">NBRC 15940</strain>
    </source>
</reference>
<evidence type="ECO:0000313" key="3">
    <source>
        <dbReference type="Proteomes" id="UP001310022"/>
    </source>
</evidence>
<organism evidence="2 3">
    <name type="scientific">Persicobacter diffluens</name>
    <dbReference type="NCBI Taxonomy" id="981"/>
    <lineage>
        <taxon>Bacteria</taxon>
        <taxon>Pseudomonadati</taxon>
        <taxon>Bacteroidota</taxon>
        <taxon>Cytophagia</taxon>
        <taxon>Cytophagales</taxon>
        <taxon>Persicobacteraceae</taxon>
        <taxon>Persicobacter</taxon>
    </lineage>
</organism>
<feature type="transmembrane region" description="Helical" evidence="1">
    <location>
        <begin position="36"/>
        <end position="59"/>
    </location>
</feature>
<keyword evidence="3" id="KW-1185">Reference proteome</keyword>
<protein>
    <submittedName>
        <fullName evidence="2">Uncharacterized protein</fullName>
    </submittedName>
</protein>
<name>A0AAN5AMA4_9BACT</name>
<gene>
    <name evidence="2" type="ORF">PEDI_53920</name>
</gene>
<dbReference type="EMBL" id="BQKE01000007">
    <property type="protein sequence ID" value="GJM64840.1"/>
    <property type="molecule type" value="Genomic_DNA"/>
</dbReference>
<dbReference type="AlphaFoldDB" id="A0AAN5AMA4"/>
<keyword evidence="1" id="KW-0812">Transmembrane</keyword>
<sequence>MVNIVYLIPVLLGGFFYYLAEGHNKKPIPWLKGSGNILYLISAALLFGGGLLCLMELIWQNG</sequence>
<comment type="caution">
    <text evidence="2">The sequence shown here is derived from an EMBL/GenBank/DDBJ whole genome shotgun (WGS) entry which is preliminary data.</text>
</comment>
<keyword evidence="1" id="KW-0472">Membrane</keyword>
<feature type="transmembrane region" description="Helical" evidence="1">
    <location>
        <begin position="6"/>
        <end position="24"/>
    </location>
</feature>
<accession>A0AAN5AMA4</accession>
<evidence type="ECO:0000256" key="1">
    <source>
        <dbReference type="SAM" id="Phobius"/>
    </source>
</evidence>